<dbReference type="AlphaFoldDB" id="A0A6J4VSM1"/>
<evidence type="ECO:0000313" key="2">
    <source>
        <dbReference type="EMBL" id="CAA9585648.1"/>
    </source>
</evidence>
<feature type="region of interest" description="Disordered" evidence="1">
    <location>
        <begin position="1"/>
        <end position="24"/>
    </location>
</feature>
<dbReference type="EMBL" id="CADCWP010000311">
    <property type="protein sequence ID" value="CAA9585648.1"/>
    <property type="molecule type" value="Genomic_DNA"/>
</dbReference>
<reference evidence="2" key="1">
    <citation type="submission" date="2020-02" db="EMBL/GenBank/DDBJ databases">
        <authorList>
            <person name="Meier V. D."/>
        </authorList>
    </citation>
    <scope>NUCLEOTIDE SEQUENCE</scope>
    <source>
        <strain evidence="2">AVDCRST_MAG86</strain>
    </source>
</reference>
<feature type="non-terminal residue" evidence="2">
    <location>
        <position position="1"/>
    </location>
</feature>
<name>A0A6J4VSM1_9DEIN</name>
<feature type="non-terminal residue" evidence="2">
    <location>
        <position position="24"/>
    </location>
</feature>
<gene>
    <name evidence="2" type="ORF">AVDCRST_MAG86-3450</name>
</gene>
<organism evidence="2">
    <name type="scientific">uncultured Truepera sp</name>
    <dbReference type="NCBI Taxonomy" id="543023"/>
    <lineage>
        <taxon>Bacteria</taxon>
        <taxon>Thermotogati</taxon>
        <taxon>Deinococcota</taxon>
        <taxon>Deinococci</taxon>
        <taxon>Trueperales</taxon>
        <taxon>Trueperaceae</taxon>
        <taxon>Truepera</taxon>
        <taxon>environmental samples</taxon>
    </lineage>
</organism>
<proteinExistence type="predicted"/>
<protein>
    <submittedName>
        <fullName evidence="2">Uncharacterized protein</fullName>
    </submittedName>
</protein>
<sequence>AQGHAETRNPEGVCRERSESHPSS</sequence>
<accession>A0A6J4VSM1</accession>
<evidence type="ECO:0000256" key="1">
    <source>
        <dbReference type="SAM" id="MobiDB-lite"/>
    </source>
</evidence>